<name>A0A8I2YNX2_9AGAM</name>
<comment type="caution">
    <text evidence="1">The sequence shown here is derived from an EMBL/GenBank/DDBJ whole genome shotgun (WGS) entry which is preliminary data.</text>
</comment>
<gene>
    <name evidence="1" type="ORF">JVT61DRAFT_2164</name>
</gene>
<dbReference type="OrthoDB" id="5576752at2759"/>
<dbReference type="AlphaFoldDB" id="A0A8I2YNX2"/>
<organism evidence="1 2">
    <name type="scientific">Boletus reticuloceps</name>
    <dbReference type="NCBI Taxonomy" id="495285"/>
    <lineage>
        <taxon>Eukaryota</taxon>
        <taxon>Fungi</taxon>
        <taxon>Dikarya</taxon>
        <taxon>Basidiomycota</taxon>
        <taxon>Agaricomycotina</taxon>
        <taxon>Agaricomycetes</taxon>
        <taxon>Agaricomycetidae</taxon>
        <taxon>Boletales</taxon>
        <taxon>Boletineae</taxon>
        <taxon>Boletaceae</taxon>
        <taxon>Boletoideae</taxon>
        <taxon>Boletus</taxon>
    </lineage>
</organism>
<evidence type="ECO:0000313" key="1">
    <source>
        <dbReference type="EMBL" id="KAG6376189.1"/>
    </source>
</evidence>
<dbReference type="Proteomes" id="UP000683000">
    <property type="component" value="Unassembled WGS sequence"/>
</dbReference>
<dbReference type="EMBL" id="JAGFBS010000012">
    <property type="protein sequence ID" value="KAG6376189.1"/>
    <property type="molecule type" value="Genomic_DNA"/>
</dbReference>
<accession>A0A8I2YNX2</accession>
<protein>
    <submittedName>
        <fullName evidence="1">Uncharacterized protein</fullName>
    </submittedName>
</protein>
<keyword evidence="2" id="KW-1185">Reference proteome</keyword>
<reference evidence="1" key="1">
    <citation type="submission" date="2021-03" db="EMBL/GenBank/DDBJ databases">
        <title>Evolutionary innovations through gain and loss of genes in the ectomycorrhizal Boletales.</title>
        <authorList>
            <person name="Wu G."/>
            <person name="Miyauchi S."/>
            <person name="Morin E."/>
            <person name="Yang Z.-L."/>
            <person name="Xu J."/>
            <person name="Martin F.M."/>
        </authorList>
    </citation>
    <scope>NUCLEOTIDE SEQUENCE</scope>
    <source>
        <strain evidence="1">BR01</strain>
    </source>
</reference>
<sequence>MLAQALAPDLKRKVDANRAARIAQERVLKQQVEAQASHPSLCRWTRVTVCRIQAGDSEAAKPIWVDLQK</sequence>
<evidence type="ECO:0000313" key="2">
    <source>
        <dbReference type="Proteomes" id="UP000683000"/>
    </source>
</evidence>
<proteinExistence type="predicted"/>